<evidence type="ECO:0000256" key="3">
    <source>
        <dbReference type="ARBA" id="ARBA00022553"/>
    </source>
</evidence>
<evidence type="ECO:0000256" key="1">
    <source>
        <dbReference type="ARBA" id="ARBA00004184"/>
    </source>
</evidence>
<keyword evidence="3" id="KW-0597">Phosphoprotein</keyword>
<gene>
    <name evidence="9" type="ORF">Fmac_028000</name>
</gene>
<feature type="domain" description="NPH3" evidence="8">
    <location>
        <begin position="211"/>
        <end position="504"/>
    </location>
</feature>
<sequence length="628" mass="70225">MGVVTVGELKPSISGKRTFRPSSSIRHATEWPISDVSSDLTIEVGASSFALHKFPLVSRSGRIRKLLLEAKDSKVSRISLPTVPGGAEAFELAAKFCYGINVEFTLSNVAMLKCAAHFLEMTEEFADKNLETRAEAYLKDTVLPNISSTISVLHRCETLVPISEEINLVSRLINAIANNACKEQLTTGLQKLDHNFPSKTTSNMETETPSEWWGKSLNVLSLDFFQRVLTAVKSKGLKQDMISKILINYAHSSLQGIVIRDPSSGRGNLPELELQKKQRVIVEAIASLLPTQSRKSPVPMAFLSSLLKAAIAASASTSCRSDLERRIGLQLDQAILEDILIPTNSHQNTHGTIYDTDSILRIFSNFLNLDEEDDEDNSHLRDESEMVYDFDSPGSPKQSSILKVSKLMDNYLAEVALDPNLLPSKFISLAELLPDHARIVSDGLYRAVDIFLKVHPNIKDSERYRLCKTIDCQKMSQEACSHAAQNERLPVQMAVQVLYFEQIRLRNAMNGGHNQFFFGGLNCQFPQRSGSGAGSGAISPRDNYASVRRENRELKLEVARMRMRLTDLEKDHVNMKQELVRSHPANKLFKSLTRKLSKLNALFRLNSIKPNGSESRFPFPKRRRHSVS</sequence>
<comment type="subcellular location">
    <subcellularLocation>
        <location evidence="1">Endomembrane system</location>
        <topology evidence="1">Peripheral membrane protein</topology>
    </subcellularLocation>
</comment>
<comment type="similarity">
    <text evidence="5">Belongs to the NPH3 family.</text>
</comment>
<evidence type="ECO:0000259" key="7">
    <source>
        <dbReference type="PROSITE" id="PS50097"/>
    </source>
</evidence>
<dbReference type="InterPro" id="IPR000210">
    <property type="entry name" value="BTB/POZ_dom"/>
</dbReference>
<reference evidence="9 10" key="1">
    <citation type="submission" date="2024-08" db="EMBL/GenBank/DDBJ databases">
        <title>Insights into the chromosomal genome structure of Flemingia macrophylla.</title>
        <authorList>
            <person name="Ding Y."/>
            <person name="Zhao Y."/>
            <person name="Bi W."/>
            <person name="Wu M."/>
            <person name="Zhao G."/>
            <person name="Gong Y."/>
            <person name="Li W."/>
            <person name="Zhang P."/>
        </authorList>
    </citation>
    <scope>NUCLEOTIDE SEQUENCE [LARGE SCALE GENOMIC DNA]</scope>
    <source>
        <strain evidence="9">DYQJB</strain>
        <tissue evidence="9">Leaf</tissue>
    </source>
</reference>
<keyword evidence="10" id="KW-1185">Reference proteome</keyword>
<dbReference type="InterPro" id="IPR027356">
    <property type="entry name" value="NPH3_dom"/>
</dbReference>
<comment type="caution">
    <text evidence="9">The sequence shown here is derived from an EMBL/GenBank/DDBJ whole genome shotgun (WGS) entry which is preliminary data.</text>
</comment>
<evidence type="ECO:0000313" key="9">
    <source>
        <dbReference type="EMBL" id="KAL2323621.1"/>
    </source>
</evidence>
<comment type="pathway">
    <text evidence="2">Protein modification; protein ubiquitination.</text>
</comment>
<dbReference type="Pfam" id="PF00651">
    <property type="entry name" value="BTB"/>
    <property type="match status" value="1"/>
</dbReference>
<dbReference type="SUPFAM" id="SSF54695">
    <property type="entry name" value="POZ domain"/>
    <property type="match status" value="1"/>
</dbReference>
<dbReference type="Proteomes" id="UP001603857">
    <property type="component" value="Unassembled WGS sequence"/>
</dbReference>
<evidence type="ECO:0000256" key="5">
    <source>
        <dbReference type="PROSITE-ProRule" id="PRU00982"/>
    </source>
</evidence>
<name>A0ABD1LJC1_9FABA</name>
<organism evidence="9 10">
    <name type="scientific">Flemingia macrophylla</name>
    <dbReference type="NCBI Taxonomy" id="520843"/>
    <lineage>
        <taxon>Eukaryota</taxon>
        <taxon>Viridiplantae</taxon>
        <taxon>Streptophyta</taxon>
        <taxon>Embryophyta</taxon>
        <taxon>Tracheophyta</taxon>
        <taxon>Spermatophyta</taxon>
        <taxon>Magnoliopsida</taxon>
        <taxon>eudicotyledons</taxon>
        <taxon>Gunneridae</taxon>
        <taxon>Pentapetalae</taxon>
        <taxon>rosids</taxon>
        <taxon>fabids</taxon>
        <taxon>Fabales</taxon>
        <taxon>Fabaceae</taxon>
        <taxon>Papilionoideae</taxon>
        <taxon>50 kb inversion clade</taxon>
        <taxon>NPAAA clade</taxon>
        <taxon>indigoferoid/millettioid clade</taxon>
        <taxon>Phaseoleae</taxon>
        <taxon>Flemingia</taxon>
    </lineage>
</organism>
<keyword evidence="4" id="KW-0833">Ubl conjugation pathway</keyword>
<feature type="domain" description="BTB" evidence="7">
    <location>
        <begin position="38"/>
        <end position="106"/>
    </location>
</feature>
<evidence type="ECO:0000256" key="4">
    <source>
        <dbReference type="ARBA" id="ARBA00022786"/>
    </source>
</evidence>
<evidence type="ECO:0000259" key="8">
    <source>
        <dbReference type="PROSITE" id="PS51649"/>
    </source>
</evidence>
<dbReference type="FunFam" id="3.30.710.10:FF:000168">
    <property type="entry name" value="BTB/POZ domain-containing protein At1g03010"/>
    <property type="match status" value="1"/>
</dbReference>
<proteinExistence type="inferred from homology"/>
<accession>A0ABD1LJC1</accession>
<keyword evidence="6" id="KW-0175">Coiled coil</keyword>
<dbReference type="InterPro" id="IPR043454">
    <property type="entry name" value="NPH3/RPT2-like"/>
</dbReference>
<feature type="coiled-coil region" evidence="6">
    <location>
        <begin position="544"/>
        <end position="578"/>
    </location>
</feature>
<dbReference type="AlphaFoldDB" id="A0ABD1LJC1"/>
<protein>
    <recommendedName>
        <fullName evidence="11">Phototropic-responsive NPH3 family protein</fullName>
    </recommendedName>
</protein>
<dbReference type="PROSITE" id="PS50097">
    <property type="entry name" value="BTB"/>
    <property type="match status" value="1"/>
</dbReference>
<evidence type="ECO:0000313" key="10">
    <source>
        <dbReference type="Proteomes" id="UP001603857"/>
    </source>
</evidence>
<dbReference type="EMBL" id="JBGMDY010000009">
    <property type="protein sequence ID" value="KAL2323621.1"/>
    <property type="molecule type" value="Genomic_DNA"/>
</dbReference>
<evidence type="ECO:0000256" key="2">
    <source>
        <dbReference type="ARBA" id="ARBA00004906"/>
    </source>
</evidence>
<dbReference type="Pfam" id="PF03000">
    <property type="entry name" value="NPH3"/>
    <property type="match status" value="1"/>
</dbReference>
<dbReference type="InterPro" id="IPR011333">
    <property type="entry name" value="SKP1/BTB/POZ_sf"/>
</dbReference>
<dbReference type="Gene3D" id="3.30.710.10">
    <property type="entry name" value="Potassium Channel Kv1.1, Chain A"/>
    <property type="match status" value="1"/>
</dbReference>
<dbReference type="GO" id="GO:0012505">
    <property type="term" value="C:endomembrane system"/>
    <property type="evidence" value="ECO:0007669"/>
    <property type="project" value="UniProtKB-SubCell"/>
</dbReference>
<evidence type="ECO:0000256" key="6">
    <source>
        <dbReference type="SAM" id="Coils"/>
    </source>
</evidence>
<evidence type="ECO:0008006" key="11">
    <source>
        <dbReference type="Google" id="ProtNLM"/>
    </source>
</evidence>
<dbReference type="PANTHER" id="PTHR32370">
    <property type="entry name" value="OS12G0117600 PROTEIN"/>
    <property type="match status" value="1"/>
</dbReference>
<dbReference type="PROSITE" id="PS51649">
    <property type="entry name" value="NPH3"/>
    <property type="match status" value="1"/>
</dbReference>